<dbReference type="EMBL" id="CP007129">
    <property type="protein sequence ID" value="AHG92311.1"/>
    <property type="molecule type" value="Genomic_DNA"/>
</dbReference>
<dbReference type="KEGG" id="gba:J421_4776"/>
<evidence type="ECO:0000313" key="12">
    <source>
        <dbReference type="EMBL" id="AHG92311.1"/>
    </source>
</evidence>
<protein>
    <submittedName>
        <fullName evidence="12">Polar amino acid ABC transporter, inner membrane subunit</fullName>
    </submittedName>
</protein>
<dbReference type="GO" id="GO:0043190">
    <property type="term" value="C:ATP-binding cassette (ABC) transporter complex"/>
    <property type="evidence" value="ECO:0007669"/>
    <property type="project" value="InterPro"/>
</dbReference>
<evidence type="ECO:0000256" key="4">
    <source>
        <dbReference type="ARBA" id="ARBA00022448"/>
    </source>
</evidence>
<dbReference type="SUPFAM" id="SSF161098">
    <property type="entry name" value="MetI-like"/>
    <property type="match status" value="1"/>
</dbReference>
<geneLocation type="plasmid" evidence="12 13">
    <name>1</name>
</geneLocation>
<keyword evidence="12" id="KW-0614">Plasmid</keyword>
<dbReference type="Proteomes" id="UP000019151">
    <property type="component" value="Plasmid 1"/>
</dbReference>
<evidence type="ECO:0000256" key="8">
    <source>
        <dbReference type="ARBA" id="ARBA00022989"/>
    </source>
</evidence>
<dbReference type="InterPro" id="IPR000515">
    <property type="entry name" value="MetI-like"/>
</dbReference>
<keyword evidence="8 10" id="KW-1133">Transmembrane helix</keyword>
<dbReference type="FunCoup" id="W0RNJ5">
    <property type="interactions" value="125"/>
</dbReference>
<sequence length="205" mass="22014">MPALLRAAGVTLALSLLSMVLAVTIGCAVAAGRVYGPAWSRALLGVYVEVMRGTPVLLQLFVIYYGLSDVVRLPAFLAALLGLGLNYAAYESEIYRAALEAIPRAQLEAARTLGLSERQSLWLVRGPQALRLALAPMTNDFVALLKDSSLVSVITVVELTKQTAIYATNVGSWVVPGILCALAYLALSLPLSRFARRLERRLSLA</sequence>
<name>W0RNJ5_9BACT</name>
<comment type="subcellular location">
    <subcellularLocation>
        <location evidence="2">Cell inner membrane</location>
        <topology evidence="2">Multi-pass membrane protein</topology>
    </subcellularLocation>
    <subcellularLocation>
        <location evidence="10">Cell membrane</location>
        <topology evidence="10">Multi-pass membrane protein</topology>
    </subcellularLocation>
</comment>
<dbReference type="PROSITE" id="PS50928">
    <property type="entry name" value="ABC_TM1"/>
    <property type="match status" value="1"/>
</dbReference>
<evidence type="ECO:0000256" key="5">
    <source>
        <dbReference type="ARBA" id="ARBA00022475"/>
    </source>
</evidence>
<dbReference type="PATRIC" id="fig|861299.3.peg.4827"/>
<evidence type="ECO:0000256" key="2">
    <source>
        <dbReference type="ARBA" id="ARBA00004429"/>
    </source>
</evidence>
<keyword evidence="6 10" id="KW-0812">Transmembrane</keyword>
<feature type="domain" description="ABC transmembrane type-1" evidence="11">
    <location>
        <begin position="8"/>
        <end position="191"/>
    </location>
</feature>
<keyword evidence="9 10" id="KW-0472">Membrane</keyword>
<keyword evidence="4 10" id="KW-0813">Transport</keyword>
<dbReference type="PROSITE" id="PS51257">
    <property type="entry name" value="PROKAR_LIPOPROTEIN"/>
    <property type="match status" value="1"/>
</dbReference>
<dbReference type="InterPro" id="IPR043429">
    <property type="entry name" value="ArtM/GltK/GlnP/TcyL/YhdX-like"/>
</dbReference>
<dbReference type="NCBIfam" id="TIGR01726">
    <property type="entry name" value="HEQRo_perm_3TM"/>
    <property type="match status" value="1"/>
</dbReference>
<evidence type="ECO:0000256" key="10">
    <source>
        <dbReference type="RuleBase" id="RU363032"/>
    </source>
</evidence>
<feature type="transmembrane region" description="Helical" evidence="10">
    <location>
        <begin position="173"/>
        <end position="191"/>
    </location>
</feature>
<evidence type="ECO:0000256" key="1">
    <source>
        <dbReference type="ARBA" id="ARBA00003159"/>
    </source>
</evidence>
<dbReference type="Gene3D" id="1.10.3720.10">
    <property type="entry name" value="MetI-like"/>
    <property type="match status" value="1"/>
</dbReference>
<comment type="similarity">
    <text evidence="3">Belongs to the binding-protein-dependent transport system permease family. HisMQ subfamily.</text>
</comment>
<dbReference type="AlphaFoldDB" id="W0RNJ5"/>
<evidence type="ECO:0000256" key="6">
    <source>
        <dbReference type="ARBA" id="ARBA00022692"/>
    </source>
</evidence>
<dbReference type="InParanoid" id="W0RNJ5"/>
<evidence type="ECO:0000256" key="3">
    <source>
        <dbReference type="ARBA" id="ARBA00010072"/>
    </source>
</evidence>
<organism evidence="12 13">
    <name type="scientific">Gemmatirosa kalamazoonensis</name>
    <dbReference type="NCBI Taxonomy" id="861299"/>
    <lineage>
        <taxon>Bacteria</taxon>
        <taxon>Pseudomonadati</taxon>
        <taxon>Gemmatimonadota</taxon>
        <taxon>Gemmatimonadia</taxon>
        <taxon>Gemmatimonadales</taxon>
        <taxon>Gemmatimonadaceae</taxon>
        <taxon>Gemmatirosa</taxon>
    </lineage>
</organism>
<feature type="transmembrane region" description="Helical" evidence="10">
    <location>
        <begin position="73"/>
        <end position="90"/>
    </location>
</feature>
<reference evidence="12 13" key="1">
    <citation type="journal article" date="2014" name="Genome Announc.">
        <title>Genome Sequence and Methylome of Soil Bacterium Gemmatirosa kalamazoonensis KBS708T, a Member of the Rarely Cultivated Gemmatimonadetes Phylum.</title>
        <authorList>
            <person name="Debruyn J.M."/>
            <person name="Radosevich M."/>
            <person name="Wommack K.E."/>
            <person name="Polson S.W."/>
            <person name="Hauser L.J."/>
            <person name="Fawaz M.N."/>
            <person name="Korlach J."/>
            <person name="Tsai Y.C."/>
        </authorList>
    </citation>
    <scope>NUCLEOTIDE SEQUENCE [LARGE SCALE GENOMIC DNA]</scope>
    <source>
        <strain evidence="12 13">KBS708</strain>
        <plasmid evidence="13">Plasmid 1</plasmid>
    </source>
</reference>
<accession>W0RNJ5</accession>
<dbReference type="CDD" id="cd06261">
    <property type="entry name" value="TM_PBP2"/>
    <property type="match status" value="1"/>
</dbReference>
<dbReference type="InterPro" id="IPR035906">
    <property type="entry name" value="MetI-like_sf"/>
</dbReference>
<evidence type="ECO:0000259" key="11">
    <source>
        <dbReference type="PROSITE" id="PS50928"/>
    </source>
</evidence>
<evidence type="ECO:0000256" key="9">
    <source>
        <dbReference type="ARBA" id="ARBA00023136"/>
    </source>
</evidence>
<comment type="function">
    <text evidence="1">Part of the binding-protein-dependent transport system for glutamine; probably responsible for the translocation of the substrate across the membrane.</text>
</comment>
<dbReference type="PANTHER" id="PTHR30614">
    <property type="entry name" value="MEMBRANE COMPONENT OF AMINO ACID ABC TRANSPORTER"/>
    <property type="match status" value="1"/>
</dbReference>
<dbReference type="GO" id="GO:0022857">
    <property type="term" value="F:transmembrane transporter activity"/>
    <property type="evidence" value="ECO:0007669"/>
    <property type="project" value="InterPro"/>
</dbReference>
<dbReference type="PANTHER" id="PTHR30614:SF20">
    <property type="entry name" value="GLUTAMINE TRANSPORT SYSTEM PERMEASE PROTEIN GLNP"/>
    <property type="match status" value="1"/>
</dbReference>
<gene>
    <name evidence="12" type="ORF">J421_4776</name>
</gene>
<keyword evidence="13" id="KW-1185">Reference proteome</keyword>
<feature type="transmembrane region" description="Helical" evidence="10">
    <location>
        <begin position="46"/>
        <end position="66"/>
    </location>
</feature>
<keyword evidence="5" id="KW-1003">Cell membrane</keyword>
<evidence type="ECO:0000313" key="13">
    <source>
        <dbReference type="Proteomes" id="UP000019151"/>
    </source>
</evidence>
<evidence type="ECO:0000256" key="7">
    <source>
        <dbReference type="ARBA" id="ARBA00022970"/>
    </source>
</evidence>
<dbReference type="GO" id="GO:0006865">
    <property type="term" value="P:amino acid transport"/>
    <property type="evidence" value="ECO:0007669"/>
    <property type="project" value="UniProtKB-KW"/>
</dbReference>
<keyword evidence="7" id="KW-0029">Amino-acid transport</keyword>
<dbReference type="Pfam" id="PF00528">
    <property type="entry name" value="BPD_transp_1"/>
    <property type="match status" value="1"/>
</dbReference>
<dbReference type="InterPro" id="IPR010065">
    <property type="entry name" value="AA_ABC_transptr_permease_3TM"/>
</dbReference>
<dbReference type="HOGENOM" id="CLU_019602_1_1_0"/>
<proteinExistence type="inferred from homology"/>